<reference evidence="2 3" key="1">
    <citation type="journal article" date="2018" name="Microbiome">
        <title>Fine metagenomic profile of the Mediterranean stratified and mixed water columns revealed by assembly and recruitment.</title>
        <authorList>
            <person name="Haro-Moreno J.M."/>
            <person name="Lopez-Perez M."/>
            <person name="De La Torre J.R."/>
            <person name="Picazo A."/>
            <person name="Camacho A."/>
            <person name="Rodriguez-Valera F."/>
        </authorList>
    </citation>
    <scope>NUCLEOTIDE SEQUENCE [LARGE SCALE GENOMIC DNA]</scope>
    <source>
        <strain evidence="2">MED-G50</strain>
    </source>
</reference>
<sequence length="64" mass="7296">MSRPISKHKKGFSARPNLDTRKTKKPADISYTEKGLKAHFTEDFGESEIMHPIITSIKQQRLGI</sequence>
<dbReference type="Proteomes" id="UP000252289">
    <property type="component" value="Unassembled WGS sequence"/>
</dbReference>
<gene>
    <name evidence="2" type="ORF">DBW64_05575</name>
</gene>
<feature type="compositionally biased region" description="Basic and acidic residues" evidence="1">
    <location>
        <begin position="18"/>
        <end position="27"/>
    </location>
</feature>
<feature type="compositionally biased region" description="Basic residues" evidence="1">
    <location>
        <begin position="1"/>
        <end position="12"/>
    </location>
</feature>
<proteinExistence type="predicted"/>
<name>A0A368EID5_9PROT</name>
<evidence type="ECO:0000313" key="2">
    <source>
        <dbReference type="EMBL" id="RCL83358.1"/>
    </source>
</evidence>
<organism evidence="2 3">
    <name type="scientific">PS1 clade bacterium</name>
    <dbReference type="NCBI Taxonomy" id="2175152"/>
    <lineage>
        <taxon>Bacteria</taxon>
        <taxon>Pseudomonadati</taxon>
        <taxon>Pseudomonadota</taxon>
        <taxon>Alphaproteobacteria</taxon>
        <taxon>PS1 clade</taxon>
    </lineage>
</organism>
<comment type="caution">
    <text evidence="2">The sequence shown here is derived from an EMBL/GenBank/DDBJ whole genome shotgun (WGS) entry which is preliminary data.</text>
</comment>
<evidence type="ECO:0000256" key="1">
    <source>
        <dbReference type="SAM" id="MobiDB-lite"/>
    </source>
</evidence>
<dbReference type="EMBL" id="QOQK01000032">
    <property type="protein sequence ID" value="RCL83358.1"/>
    <property type="molecule type" value="Genomic_DNA"/>
</dbReference>
<accession>A0A368EID5</accession>
<evidence type="ECO:0000313" key="3">
    <source>
        <dbReference type="Proteomes" id="UP000252289"/>
    </source>
</evidence>
<dbReference type="AlphaFoldDB" id="A0A368EID5"/>
<protein>
    <submittedName>
        <fullName evidence="2">Uncharacterized protein</fullName>
    </submittedName>
</protein>
<feature type="region of interest" description="Disordered" evidence="1">
    <location>
        <begin position="1"/>
        <end position="30"/>
    </location>
</feature>